<feature type="compositionally biased region" description="Polar residues" evidence="1">
    <location>
        <begin position="1098"/>
        <end position="1113"/>
    </location>
</feature>
<feature type="compositionally biased region" description="Polar residues" evidence="1">
    <location>
        <begin position="602"/>
        <end position="615"/>
    </location>
</feature>
<feature type="region of interest" description="Disordered" evidence="1">
    <location>
        <begin position="495"/>
        <end position="750"/>
    </location>
</feature>
<evidence type="ECO:0000313" key="3">
    <source>
        <dbReference type="Proteomes" id="UP000053664"/>
    </source>
</evidence>
<dbReference type="OrthoDB" id="2556353at2759"/>
<feature type="region of interest" description="Disordered" evidence="1">
    <location>
        <begin position="1055"/>
        <end position="1158"/>
    </location>
</feature>
<feature type="compositionally biased region" description="Polar residues" evidence="1">
    <location>
        <begin position="985"/>
        <end position="994"/>
    </location>
</feature>
<feature type="compositionally biased region" description="Low complexity" evidence="1">
    <location>
        <begin position="194"/>
        <end position="208"/>
    </location>
</feature>
<feature type="compositionally biased region" description="Low complexity" evidence="1">
    <location>
        <begin position="385"/>
        <end position="399"/>
    </location>
</feature>
<dbReference type="GeneID" id="19316841"/>
<evidence type="ECO:0000313" key="2">
    <source>
        <dbReference type="EMBL" id="EPQ29506.1"/>
    </source>
</evidence>
<dbReference type="HOGENOM" id="CLU_267644_0_0_1"/>
<feature type="compositionally biased region" description="Low complexity" evidence="1">
    <location>
        <begin position="338"/>
        <end position="358"/>
    </location>
</feature>
<feature type="compositionally biased region" description="Low complexity" evidence="1">
    <location>
        <begin position="1216"/>
        <end position="1231"/>
    </location>
</feature>
<feature type="region of interest" description="Disordered" evidence="1">
    <location>
        <begin position="445"/>
        <end position="480"/>
    </location>
</feature>
<dbReference type="AlphaFoldDB" id="A0A061HFY9"/>
<feature type="compositionally biased region" description="Acidic residues" evidence="1">
    <location>
        <begin position="1125"/>
        <end position="1135"/>
    </location>
</feature>
<feature type="region of interest" description="Disordered" evidence="1">
    <location>
        <begin position="898"/>
        <end position="934"/>
    </location>
</feature>
<feature type="compositionally biased region" description="Gly residues" evidence="1">
    <location>
        <begin position="734"/>
        <end position="747"/>
    </location>
</feature>
<feature type="region of interest" description="Disordered" evidence="1">
    <location>
        <begin position="164"/>
        <end position="399"/>
    </location>
</feature>
<dbReference type="eggNOG" id="ENOG502TDW7">
    <property type="taxonomic scope" value="Eukaryota"/>
</dbReference>
<dbReference type="KEGG" id="pfp:PFL1_02725"/>
<feature type="region of interest" description="Disordered" evidence="1">
    <location>
        <begin position="1"/>
        <end position="128"/>
    </location>
</feature>
<feature type="compositionally biased region" description="Low complexity" evidence="1">
    <location>
        <begin position="222"/>
        <end position="263"/>
    </location>
</feature>
<dbReference type="Proteomes" id="UP000053664">
    <property type="component" value="Unassembled WGS sequence"/>
</dbReference>
<accession>A0A061HFY9</accession>
<dbReference type="RefSeq" id="XP_007878432.1">
    <property type="nucleotide sequence ID" value="XM_007880241.1"/>
</dbReference>
<feature type="compositionally biased region" description="Low complexity" evidence="1">
    <location>
        <begin position="70"/>
        <end position="100"/>
    </location>
</feature>
<feature type="region of interest" description="Disordered" evidence="1">
    <location>
        <begin position="975"/>
        <end position="1039"/>
    </location>
</feature>
<reference evidence="2 3" key="1">
    <citation type="journal article" date="2013" name="Plant Cell">
        <title>The transition from a phytopathogenic smut ancestor to an anamorphic biocontrol agent deciphered by comparative whole-genome analysis.</title>
        <authorList>
            <person name="Lefebvre F."/>
            <person name="Joly D.L."/>
            <person name="Labbe C."/>
            <person name="Teichmann B."/>
            <person name="Linning R."/>
            <person name="Belzile F."/>
            <person name="Bakkeren G."/>
            <person name="Belanger R.R."/>
        </authorList>
    </citation>
    <scope>NUCLEOTIDE SEQUENCE [LARGE SCALE GENOMIC DNA]</scope>
    <source>
        <strain evidence="2 3">PF-1</strain>
    </source>
</reference>
<protein>
    <submittedName>
        <fullName evidence="2">Uncharacterized protein</fullName>
    </submittedName>
</protein>
<feature type="compositionally biased region" description="Basic and acidic residues" evidence="1">
    <location>
        <begin position="707"/>
        <end position="716"/>
    </location>
</feature>
<feature type="compositionally biased region" description="Low complexity" evidence="1">
    <location>
        <begin position="1"/>
        <end position="49"/>
    </location>
</feature>
<feature type="compositionally biased region" description="Polar residues" evidence="1">
    <location>
        <begin position="327"/>
        <end position="336"/>
    </location>
</feature>
<feature type="compositionally biased region" description="Polar residues" evidence="1">
    <location>
        <begin position="1024"/>
        <end position="1039"/>
    </location>
</feature>
<name>A0A061HFY9_9BASI</name>
<feature type="compositionally biased region" description="Basic and acidic residues" evidence="1">
    <location>
        <begin position="1136"/>
        <end position="1148"/>
    </location>
</feature>
<evidence type="ECO:0000256" key="1">
    <source>
        <dbReference type="SAM" id="MobiDB-lite"/>
    </source>
</evidence>
<feature type="compositionally biased region" description="Polar residues" evidence="1">
    <location>
        <begin position="370"/>
        <end position="384"/>
    </location>
</feature>
<sequence length="1231" mass="127731">MLSQSSHAAMAPSEPSSEPSSSAPSSSGLPGEPSSSTTPTTTHDAFSSTESEQTPRPNSAARFGLTVPKADQGGDASSDGGYSTATTVASTLTAAAAAAARRNGLRNDLRSGATVRIKVSTPKHRRARSDFSLRDLSADSDVTYDSSSSIASLASELEELCAHLPARQAPSGKKDSQSPTAVAFDVPVRRSRPRSSTTASASTLATVPRPRSMIHPGREASSRLADPASSPSSAPATSATASFASSMRTTMSATTPAAPSPLSGTKPTAVAGRRRSSTLATDESKPTRRFRASTLMQSITEEDGTRSPSRRRYSPATGRQARFFSPGNPSHEQWSRASPMAPSNTSPTTSTHPSPGSPDYDYIRFIDSDYGSSPTWGSESLQDTPPSASSHKSPSPVALKQQAALPALPTLHVSKRTRTGTMSSVVSSQLLAEQAAWLQEELARCSSDEEGMESPDPYLLPPGSGLGVPECFSTPSTSPMIAGRDTFMRLPGSESADLLGLGLNPKPLALVGPVPGRTSTGSSRDAAGKKDASKRRSHPAKAAGQDGDPASPTSPGSKPSSRRASMRRGAAPSKRDSLQPPEMPWRYSSLGTNAAMRRRSSSDSFASTQPESSSLFHEGGYSPSSSPMADNGHDAEPAGRRAATPVAQAPGSATGLSPRSESHPRRRSSPRTANPSNRRKTPQRPQLPARMASLDETVAAAPGQTQLREEFPEKLLGDFLADDASDDDRNGGRARVGGGGSSGGGIEGEGRITVMPLPFNMMVRSGSQTVSLPGIGEIIPPSPDVSYDTLGLDRLSPALKRLGSDAAGSIEQLPLPFRSSANASNASLASHAHEQRLDGAVVGLERSPSRIGTLKARITGRLGSSIDLIRATTASAAAPPAASVDVAEERVSLTLTPAPSTAVGPAAASVPTSAPSSAPAPVQAPAASSSSKSTSAINRFILKGGKKLSKRSKDAVAGGDLESPRLPAAWEERLASRGGERRPSSRMSISTESPSGRAEMFLDLSSPRRKAAMDLAGREAPRSATPSFASEESKGRTSSSFWRILSPSANASAASLLAKGGQSPEPHAGGVGMLRQPSGGGGEPHATLQQQPQQQPQGTSARSGSQLGFSRPSQAAEHHHSFFDLSEEEEDDDGEDRNGLDSEGEGTKVRGTIRTNGRKDLSKLFGASESDLLHRDVVSPITIPAGPAGGGGGRGEAKLAPAPSRWTASLGRSSKRSQQQQQPRGSRIAAV</sequence>
<proteinExistence type="predicted"/>
<gene>
    <name evidence="2" type="ORF">PFL1_02725</name>
</gene>
<dbReference type="EMBL" id="KE361630">
    <property type="protein sequence ID" value="EPQ29506.1"/>
    <property type="molecule type" value="Genomic_DNA"/>
</dbReference>
<feature type="region of interest" description="Disordered" evidence="1">
    <location>
        <begin position="1180"/>
        <end position="1231"/>
    </location>
</feature>
<organism evidence="2 3">
    <name type="scientific">Pseudozyma flocculosa PF-1</name>
    <dbReference type="NCBI Taxonomy" id="1277687"/>
    <lineage>
        <taxon>Eukaryota</taxon>
        <taxon>Fungi</taxon>
        <taxon>Dikarya</taxon>
        <taxon>Basidiomycota</taxon>
        <taxon>Ustilaginomycotina</taxon>
        <taxon>Ustilaginomycetes</taxon>
        <taxon>Ustilaginales</taxon>
        <taxon>Ustilaginaceae</taxon>
        <taxon>Pseudozyma</taxon>
    </lineage>
</organism>